<comment type="caution">
    <text evidence="2">The sequence shown here is derived from an EMBL/GenBank/DDBJ whole genome shotgun (WGS) entry which is preliminary data.</text>
</comment>
<dbReference type="PANTHER" id="PTHR37694:SF1">
    <property type="entry name" value="SLR8022 PROTEIN"/>
    <property type="match status" value="1"/>
</dbReference>
<dbReference type="RefSeq" id="WP_223790523.1">
    <property type="nucleotide sequence ID" value="NZ_JAIOUQ010000003.1"/>
</dbReference>
<dbReference type="Gene3D" id="2.60.120.10">
    <property type="entry name" value="Jelly Rolls"/>
    <property type="match status" value="1"/>
</dbReference>
<feature type="domain" description="Cupin type-2" evidence="1">
    <location>
        <begin position="39"/>
        <end position="104"/>
    </location>
</feature>
<protein>
    <submittedName>
        <fullName evidence="2">Cupin domain-containing protein</fullName>
    </submittedName>
</protein>
<dbReference type="CDD" id="cd02230">
    <property type="entry name" value="cupin_HP0902-like"/>
    <property type="match status" value="1"/>
</dbReference>
<gene>
    <name evidence="2" type="ORF">K8N75_02235</name>
</gene>
<dbReference type="Pfam" id="PF07883">
    <property type="entry name" value="Cupin_2"/>
    <property type="match status" value="1"/>
</dbReference>
<sequence>MSNELLGKTFKVENLIDYQENAVVSREIIRKETGTVTIFAFDKGEGLSEHTAPFDAMVQVVDGKAEIIISNNINIVEKGEMIIMPANDPHALKAIERFKMVLTMIRSN</sequence>
<dbReference type="PANTHER" id="PTHR37694">
    <property type="entry name" value="SLR8022 PROTEIN"/>
    <property type="match status" value="1"/>
</dbReference>
<dbReference type="AlphaFoldDB" id="A0A8T5UW27"/>
<keyword evidence="3" id="KW-1185">Reference proteome</keyword>
<organism evidence="2 3">
    <name type="scientific">Methanobacterium spitsbergense</name>
    <dbReference type="NCBI Taxonomy" id="2874285"/>
    <lineage>
        <taxon>Archaea</taxon>
        <taxon>Methanobacteriati</taxon>
        <taxon>Methanobacteriota</taxon>
        <taxon>Methanomada group</taxon>
        <taxon>Methanobacteria</taxon>
        <taxon>Methanobacteriales</taxon>
        <taxon>Methanobacteriaceae</taxon>
        <taxon>Methanobacterium</taxon>
    </lineage>
</organism>
<dbReference type="InterPro" id="IPR011051">
    <property type="entry name" value="RmlC_Cupin_sf"/>
</dbReference>
<evidence type="ECO:0000313" key="3">
    <source>
        <dbReference type="Proteomes" id="UP000825933"/>
    </source>
</evidence>
<dbReference type="SUPFAM" id="SSF51182">
    <property type="entry name" value="RmlC-like cupins"/>
    <property type="match status" value="1"/>
</dbReference>
<evidence type="ECO:0000259" key="1">
    <source>
        <dbReference type="Pfam" id="PF07883"/>
    </source>
</evidence>
<evidence type="ECO:0000313" key="2">
    <source>
        <dbReference type="EMBL" id="MBZ2164869.1"/>
    </source>
</evidence>
<dbReference type="Proteomes" id="UP000825933">
    <property type="component" value="Unassembled WGS sequence"/>
</dbReference>
<dbReference type="EMBL" id="JAIOUQ010000003">
    <property type="protein sequence ID" value="MBZ2164869.1"/>
    <property type="molecule type" value="Genomic_DNA"/>
</dbReference>
<dbReference type="InterPro" id="IPR013096">
    <property type="entry name" value="Cupin_2"/>
</dbReference>
<proteinExistence type="predicted"/>
<accession>A0A8T5UW27</accession>
<name>A0A8T5UW27_9EURY</name>
<dbReference type="InterPro" id="IPR014710">
    <property type="entry name" value="RmlC-like_jellyroll"/>
</dbReference>
<reference evidence="3" key="1">
    <citation type="journal article" date="2022" name="Microbiol. Resour. Announc.">
        <title>Draft Genome Sequence of a Methanogenic Archaeon from West Spitsbergen Permafrost.</title>
        <authorList>
            <person name="Trubitsyn V."/>
            <person name="Rivkina E."/>
            <person name="Shcherbakova V."/>
        </authorList>
    </citation>
    <scope>NUCLEOTIDE SEQUENCE [LARGE SCALE GENOMIC DNA]</scope>
    <source>
        <strain evidence="3">VT</strain>
    </source>
</reference>